<feature type="compositionally biased region" description="Low complexity" evidence="1">
    <location>
        <begin position="84"/>
        <end position="93"/>
    </location>
</feature>
<evidence type="ECO:0000313" key="3">
    <source>
        <dbReference type="Proteomes" id="UP001286313"/>
    </source>
</evidence>
<reference evidence="2" key="1">
    <citation type="submission" date="2023-10" db="EMBL/GenBank/DDBJ databases">
        <title>Genome assemblies of two species of porcelain crab, Petrolisthes cinctipes and Petrolisthes manimaculis (Anomura: Porcellanidae).</title>
        <authorList>
            <person name="Angst P."/>
        </authorList>
    </citation>
    <scope>NUCLEOTIDE SEQUENCE</scope>
    <source>
        <strain evidence="2">PB745_01</strain>
        <tissue evidence="2">Gill</tissue>
    </source>
</reference>
<protein>
    <submittedName>
        <fullName evidence="2">Uncharacterized protein</fullName>
    </submittedName>
</protein>
<feature type="compositionally biased region" description="Pro residues" evidence="1">
    <location>
        <begin position="12"/>
        <end position="25"/>
    </location>
</feature>
<comment type="caution">
    <text evidence="2">The sequence shown here is derived from an EMBL/GenBank/DDBJ whole genome shotgun (WGS) entry which is preliminary data.</text>
</comment>
<feature type="compositionally biased region" description="Low complexity" evidence="1">
    <location>
        <begin position="26"/>
        <end position="40"/>
    </location>
</feature>
<evidence type="ECO:0000256" key="1">
    <source>
        <dbReference type="SAM" id="MobiDB-lite"/>
    </source>
</evidence>
<dbReference type="Proteomes" id="UP001286313">
    <property type="component" value="Unassembled WGS sequence"/>
</dbReference>
<feature type="compositionally biased region" description="Low complexity" evidence="1">
    <location>
        <begin position="104"/>
        <end position="117"/>
    </location>
</feature>
<dbReference type="EMBL" id="JAWQEG010000464">
    <property type="protein sequence ID" value="KAK3889743.1"/>
    <property type="molecule type" value="Genomic_DNA"/>
</dbReference>
<feature type="compositionally biased region" description="Basic and acidic residues" evidence="1">
    <location>
        <begin position="190"/>
        <end position="205"/>
    </location>
</feature>
<proteinExistence type="predicted"/>
<accession>A0AAE1GHP2</accession>
<evidence type="ECO:0000313" key="2">
    <source>
        <dbReference type="EMBL" id="KAK3889743.1"/>
    </source>
</evidence>
<keyword evidence="3" id="KW-1185">Reference proteome</keyword>
<feature type="compositionally biased region" description="Pro residues" evidence="1">
    <location>
        <begin position="61"/>
        <end position="83"/>
    </location>
</feature>
<feature type="region of interest" description="Disordered" evidence="1">
    <location>
        <begin position="182"/>
        <end position="205"/>
    </location>
</feature>
<feature type="region of interest" description="Disordered" evidence="1">
    <location>
        <begin position="1"/>
        <end position="119"/>
    </location>
</feature>
<dbReference type="AlphaFoldDB" id="A0AAE1GHP2"/>
<sequence>MTVPLGLHQGPLQPPSPEIGPPSPELGPSSPELGPSSNELGPPYPELGSLSPFIVPLSPELGPPSPELGPPSPELGPPSPELGPPSSELGPPSLAQPPSPELRSCASSSDSTTCVDTSEADTVITGSGITFPFENPEEGSWVGVRVDNYKRKHDSFKVYIARTAEQISHYLLEAHSVEGSGVQDGAIGQEARDLCQEESDGDRTH</sequence>
<feature type="compositionally biased region" description="Low complexity" evidence="1">
    <location>
        <begin position="1"/>
        <end position="11"/>
    </location>
</feature>
<gene>
    <name evidence="2" type="ORF">Pcinc_006308</name>
</gene>
<organism evidence="2 3">
    <name type="scientific">Petrolisthes cinctipes</name>
    <name type="common">Flat porcelain crab</name>
    <dbReference type="NCBI Taxonomy" id="88211"/>
    <lineage>
        <taxon>Eukaryota</taxon>
        <taxon>Metazoa</taxon>
        <taxon>Ecdysozoa</taxon>
        <taxon>Arthropoda</taxon>
        <taxon>Crustacea</taxon>
        <taxon>Multicrustacea</taxon>
        <taxon>Malacostraca</taxon>
        <taxon>Eumalacostraca</taxon>
        <taxon>Eucarida</taxon>
        <taxon>Decapoda</taxon>
        <taxon>Pleocyemata</taxon>
        <taxon>Anomura</taxon>
        <taxon>Galatheoidea</taxon>
        <taxon>Porcellanidae</taxon>
        <taxon>Petrolisthes</taxon>
    </lineage>
</organism>
<name>A0AAE1GHP2_PETCI</name>